<proteinExistence type="predicted"/>
<dbReference type="Proteomes" id="UP000319432">
    <property type="component" value="Chromosome"/>
</dbReference>
<evidence type="ECO:0000313" key="2">
    <source>
        <dbReference type="EMBL" id="QDX94714.1"/>
    </source>
</evidence>
<dbReference type="OrthoDB" id="2476664at2"/>
<name>A0A518VCL0_BRELA</name>
<evidence type="ECO:0008006" key="4">
    <source>
        <dbReference type="Google" id="ProtNLM"/>
    </source>
</evidence>
<sequence>MSNFKLALSMFVLVTAAVFNQQNVSACNQYTTFTYEVTQIDNDQFYGTGVNDNSNIYFLEENVKQSNTIKVGDVVVAYFDPSNIEDGLMRVENAESITVGK</sequence>
<keyword evidence="1" id="KW-0732">Signal</keyword>
<protein>
    <recommendedName>
        <fullName evidence="4">DUF3221 domain-containing protein</fullName>
    </recommendedName>
</protein>
<gene>
    <name evidence="2" type="ORF">EEL30_21985</name>
</gene>
<evidence type="ECO:0000313" key="3">
    <source>
        <dbReference type="Proteomes" id="UP000319432"/>
    </source>
</evidence>
<feature type="chain" id="PRO_5022170200" description="DUF3221 domain-containing protein" evidence="1">
    <location>
        <begin position="27"/>
        <end position="101"/>
    </location>
</feature>
<reference evidence="2 3" key="1">
    <citation type="submission" date="2018-11" db="EMBL/GenBank/DDBJ databases">
        <title>Phylogenetic determinants of toxin gene distribution in genomes of Brevibacillus laterosporus.</title>
        <authorList>
            <person name="Glare T.R."/>
            <person name="Durrant A."/>
            <person name="Berry C."/>
            <person name="Palma L."/>
            <person name="Ormskirk M."/>
            <person name="Cox M.O."/>
        </authorList>
    </citation>
    <scope>NUCLEOTIDE SEQUENCE [LARGE SCALE GENOMIC DNA]</scope>
    <source>
        <strain evidence="2 3">1821L</strain>
    </source>
</reference>
<keyword evidence="3" id="KW-1185">Reference proteome</keyword>
<dbReference type="EMBL" id="CP033464">
    <property type="protein sequence ID" value="QDX94714.1"/>
    <property type="molecule type" value="Genomic_DNA"/>
</dbReference>
<feature type="signal peptide" evidence="1">
    <location>
        <begin position="1"/>
        <end position="26"/>
    </location>
</feature>
<organism evidence="2 3">
    <name type="scientific">Brevibacillus laterosporus</name>
    <name type="common">Bacillus laterosporus</name>
    <dbReference type="NCBI Taxonomy" id="1465"/>
    <lineage>
        <taxon>Bacteria</taxon>
        <taxon>Bacillati</taxon>
        <taxon>Bacillota</taxon>
        <taxon>Bacilli</taxon>
        <taxon>Bacillales</taxon>
        <taxon>Paenibacillaceae</taxon>
        <taxon>Brevibacillus</taxon>
    </lineage>
</organism>
<evidence type="ECO:0000256" key="1">
    <source>
        <dbReference type="SAM" id="SignalP"/>
    </source>
</evidence>
<accession>A0A518VCL0</accession>
<dbReference type="AlphaFoldDB" id="A0A518VCL0"/>